<name>F4X0E3_ACREC</name>
<evidence type="ECO:0000313" key="2">
    <source>
        <dbReference type="EMBL" id="EGI60101.1"/>
    </source>
</evidence>
<evidence type="ECO:0000313" key="3">
    <source>
        <dbReference type="Proteomes" id="UP000007755"/>
    </source>
</evidence>
<keyword evidence="3" id="KW-1185">Reference proteome</keyword>
<feature type="region of interest" description="Disordered" evidence="1">
    <location>
        <begin position="1"/>
        <end position="24"/>
    </location>
</feature>
<organism evidence="3">
    <name type="scientific">Acromyrmex echinatior</name>
    <name type="common">Panamanian leafcutter ant</name>
    <name type="synonym">Acromyrmex octospinosus echinatior</name>
    <dbReference type="NCBI Taxonomy" id="103372"/>
    <lineage>
        <taxon>Eukaryota</taxon>
        <taxon>Metazoa</taxon>
        <taxon>Ecdysozoa</taxon>
        <taxon>Arthropoda</taxon>
        <taxon>Hexapoda</taxon>
        <taxon>Insecta</taxon>
        <taxon>Pterygota</taxon>
        <taxon>Neoptera</taxon>
        <taxon>Endopterygota</taxon>
        <taxon>Hymenoptera</taxon>
        <taxon>Apocrita</taxon>
        <taxon>Aculeata</taxon>
        <taxon>Formicoidea</taxon>
        <taxon>Formicidae</taxon>
        <taxon>Myrmicinae</taxon>
        <taxon>Acromyrmex</taxon>
    </lineage>
</organism>
<reference evidence="2" key="1">
    <citation type="submission" date="2011-02" db="EMBL/GenBank/DDBJ databases">
        <title>The genome of the leaf-cutting ant Acromyrmex echinatior suggests key adaptations to social evolution and fungus farming.</title>
        <authorList>
            <person name="Nygaard S."/>
            <person name="Zhang G."/>
        </authorList>
    </citation>
    <scope>NUCLEOTIDE SEQUENCE</scope>
</reference>
<accession>F4X0E3</accession>
<evidence type="ECO:0000256" key="1">
    <source>
        <dbReference type="SAM" id="MobiDB-lite"/>
    </source>
</evidence>
<dbReference type="EMBL" id="GL888497">
    <property type="protein sequence ID" value="EGI60101.1"/>
    <property type="molecule type" value="Genomic_DNA"/>
</dbReference>
<dbReference type="InParanoid" id="F4X0E3"/>
<feature type="compositionally biased region" description="Polar residues" evidence="1">
    <location>
        <begin position="1"/>
        <end position="17"/>
    </location>
</feature>
<feature type="region of interest" description="Disordered" evidence="1">
    <location>
        <begin position="142"/>
        <end position="167"/>
    </location>
</feature>
<gene>
    <name evidence="2" type="ORF">G5I_11735</name>
</gene>
<sequence>MPLTTNNINSTLVNVSSSRDKETPRISARLHPTVTWEKTENSQKITAPFLPSLNPRPEESLFFNQPLKEITHRSKYKGKELMIEITDSNRNCLALQLCKKDIIESSKVVRASSVGNSSDILRHCAVTCHALSRSSRAFLSPSRARPIGVPTATGQPNRRPARSLAPA</sequence>
<dbReference type="Proteomes" id="UP000007755">
    <property type="component" value="Unassembled WGS sequence"/>
</dbReference>
<dbReference type="AlphaFoldDB" id="F4X0E3"/>
<protein>
    <submittedName>
        <fullName evidence="2">Uncharacterized protein</fullName>
    </submittedName>
</protein>
<proteinExistence type="predicted"/>